<feature type="transmembrane region" description="Helical" evidence="1">
    <location>
        <begin position="352"/>
        <end position="371"/>
    </location>
</feature>
<dbReference type="EMBL" id="MATO01000064">
    <property type="protein sequence ID" value="OCS85997.1"/>
    <property type="molecule type" value="Genomic_DNA"/>
</dbReference>
<feature type="transmembrane region" description="Helical" evidence="1">
    <location>
        <begin position="284"/>
        <end position="307"/>
    </location>
</feature>
<evidence type="ECO:0000313" key="2">
    <source>
        <dbReference type="EMBL" id="OCS85997.1"/>
    </source>
</evidence>
<feature type="transmembrane region" description="Helical" evidence="1">
    <location>
        <begin position="137"/>
        <end position="157"/>
    </location>
</feature>
<feature type="transmembrane region" description="Helical" evidence="1">
    <location>
        <begin position="377"/>
        <end position="393"/>
    </location>
</feature>
<evidence type="ECO:0000313" key="3">
    <source>
        <dbReference type="Proteomes" id="UP000093482"/>
    </source>
</evidence>
<keyword evidence="1" id="KW-0472">Membrane</keyword>
<feature type="transmembrane region" description="Helical" evidence="1">
    <location>
        <begin position="105"/>
        <end position="125"/>
    </location>
</feature>
<feature type="transmembrane region" description="Helical" evidence="1">
    <location>
        <begin position="164"/>
        <end position="183"/>
    </location>
</feature>
<proteinExistence type="predicted"/>
<organism evidence="2 3">
    <name type="scientific">Caryophanon latum</name>
    <dbReference type="NCBI Taxonomy" id="33977"/>
    <lineage>
        <taxon>Bacteria</taxon>
        <taxon>Bacillati</taxon>
        <taxon>Bacillota</taxon>
        <taxon>Bacilli</taxon>
        <taxon>Bacillales</taxon>
        <taxon>Caryophanaceae</taxon>
        <taxon>Caryophanon</taxon>
    </lineage>
</organism>
<feature type="transmembrane region" description="Helical" evidence="1">
    <location>
        <begin position="57"/>
        <end position="73"/>
    </location>
</feature>
<keyword evidence="1" id="KW-0812">Transmembrane</keyword>
<feature type="transmembrane region" description="Helical" evidence="1">
    <location>
        <begin position="25"/>
        <end position="45"/>
    </location>
</feature>
<protein>
    <submittedName>
        <fullName evidence="2">Protein EcsB</fullName>
    </submittedName>
</protein>
<keyword evidence="3" id="KW-1185">Reference proteome</keyword>
<evidence type="ECO:0000256" key="1">
    <source>
        <dbReference type="SAM" id="Phobius"/>
    </source>
</evidence>
<dbReference type="RefSeq" id="WP_066466189.1">
    <property type="nucleotide sequence ID" value="NZ_MATO01000064.1"/>
</dbReference>
<feature type="transmembrane region" description="Helical" evidence="1">
    <location>
        <begin position="313"/>
        <end position="332"/>
    </location>
</feature>
<feature type="transmembrane region" description="Helical" evidence="1">
    <location>
        <begin position="189"/>
        <end position="207"/>
    </location>
</feature>
<dbReference type="InterPro" id="IPR010288">
    <property type="entry name" value="EcsB_ABC"/>
</dbReference>
<reference evidence="2 3" key="1">
    <citation type="submission" date="2016-07" db="EMBL/GenBank/DDBJ databases">
        <title>Caryophanon latum genome sequencing.</title>
        <authorList>
            <person name="Verma A."/>
            <person name="Pal Y."/>
            <person name="Krishnamurthi S."/>
        </authorList>
    </citation>
    <scope>NUCLEOTIDE SEQUENCE [LARGE SCALE GENOMIC DNA]</scope>
    <source>
        <strain evidence="2 3">DSM 14151</strain>
    </source>
</reference>
<name>A0A1C0YFQ8_9BACL</name>
<dbReference type="PIRSF" id="PIRSF037259">
    <property type="entry name" value="EcsB_ABC"/>
    <property type="match status" value="1"/>
</dbReference>
<dbReference type="OrthoDB" id="2447941at2"/>
<gene>
    <name evidence="2" type="ORF">A6K76_14780</name>
</gene>
<dbReference type="AlphaFoldDB" id="A0A1C0YFQ8"/>
<comment type="caution">
    <text evidence="2">The sequence shown here is derived from an EMBL/GenBank/DDBJ whole genome shotgun (WGS) entry which is preliminary data.</text>
</comment>
<accession>A0A1C0YFQ8</accession>
<dbReference type="Proteomes" id="UP000093482">
    <property type="component" value="Unassembled WGS sequence"/>
</dbReference>
<sequence length="399" mass="46285">MNSLNDVWTKRFTHYVNELQKYMRFIFTGHIAIVLVFIVGAGGYYYSEWLKTVDTSFPAELLVALLVGVMLMMSKPVTLLREPDQVYLLPLEAHMPQFFKSALRYTFLSKVALSIVPYVVTIPMLKATTDLTTQQMWLIVLAIVVLKWCNVQGEFVYRYANRGANVWLDYVVRFVISALSMYHFLTQDVVFGVLFMAIAFVYVTSLAKNMKGKPVPYEHFVKVEQDRMMSFYRFANYFTDVPHLRGSVRRRAYLNFMYKLAPFQQKNTHVYLVLRTFIRTDDHFYLWLRLTAISAVAAAFVDLWWAATIIAGVLSFATAYQMKIALLTINSFTMDQLFPVPEQMREAAVRKVIYVFMAVQALLVLLCAIFINPYFYALGIIVFVVAFITERMTKRPTEM</sequence>
<dbReference type="GO" id="GO:0016020">
    <property type="term" value="C:membrane"/>
    <property type="evidence" value="ECO:0007669"/>
    <property type="project" value="InterPro"/>
</dbReference>
<keyword evidence="1" id="KW-1133">Transmembrane helix</keyword>
<dbReference type="Pfam" id="PF05975">
    <property type="entry name" value="EcsB"/>
    <property type="match status" value="1"/>
</dbReference>